<dbReference type="AlphaFoldDB" id="A0A9N9CEW0"/>
<dbReference type="PROSITE" id="PS51462">
    <property type="entry name" value="NUDIX"/>
    <property type="match status" value="1"/>
</dbReference>
<dbReference type="OrthoDB" id="2428405at2759"/>
<evidence type="ECO:0000259" key="4">
    <source>
        <dbReference type="PROSITE" id="PS51462"/>
    </source>
</evidence>
<dbReference type="Gene3D" id="3.40.50.300">
    <property type="entry name" value="P-loop containing nucleotide triphosphate hydrolases"/>
    <property type="match status" value="1"/>
</dbReference>
<dbReference type="InterPro" id="IPR000086">
    <property type="entry name" value="NUDIX_hydrolase_dom"/>
</dbReference>
<dbReference type="Pfam" id="PF00293">
    <property type="entry name" value="NUDIX"/>
    <property type="match status" value="1"/>
</dbReference>
<feature type="domain" description="Nudix hydrolase" evidence="4">
    <location>
        <begin position="298"/>
        <end position="461"/>
    </location>
</feature>
<evidence type="ECO:0000256" key="2">
    <source>
        <dbReference type="ARBA" id="ARBA00022801"/>
    </source>
</evidence>
<dbReference type="PROSITE" id="PS00893">
    <property type="entry name" value="NUDIX_BOX"/>
    <property type="match status" value="1"/>
</dbReference>
<dbReference type="SUPFAM" id="SSF52540">
    <property type="entry name" value="P-loop containing nucleoside triphosphate hydrolases"/>
    <property type="match status" value="1"/>
</dbReference>
<keyword evidence="2" id="KW-0378">Hydrolase</keyword>
<evidence type="ECO:0000313" key="6">
    <source>
        <dbReference type="Proteomes" id="UP000789706"/>
    </source>
</evidence>
<name>A0A9N9CEW0_9GLOM</name>
<evidence type="ECO:0000256" key="1">
    <source>
        <dbReference type="ARBA" id="ARBA00001946"/>
    </source>
</evidence>
<dbReference type="InterPro" id="IPR015797">
    <property type="entry name" value="NUDIX_hydrolase-like_dom_sf"/>
</dbReference>
<dbReference type="PANTHER" id="PTHR43046:SF14">
    <property type="entry name" value="MUTT_NUDIX FAMILY PROTEIN"/>
    <property type="match status" value="1"/>
</dbReference>
<dbReference type="EMBL" id="CAJVPK010001819">
    <property type="protein sequence ID" value="CAG8599279.1"/>
    <property type="molecule type" value="Genomic_DNA"/>
</dbReference>
<dbReference type="GO" id="GO:0016787">
    <property type="term" value="F:hydrolase activity"/>
    <property type="evidence" value="ECO:0007669"/>
    <property type="project" value="UniProtKB-KW"/>
</dbReference>
<dbReference type="InterPro" id="IPR020084">
    <property type="entry name" value="NUDIX_hydrolase_CS"/>
</dbReference>
<feature type="compositionally biased region" description="Low complexity" evidence="3">
    <location>
        <begin position="1"/>
        <end position="12"/>
    </location>
</feature>
<feature type="region of interest" description="Disordered" evidence="3">
    <location>
        <begin position="1"/>
        <end position="28"/>
    </location>
</feature>
<dbReference type="PANTHER" id="PTHR43046">
    <property type="entry name" value="GDP-MANNOSE MANNOSYL HYDROLASE"/>
    <property type="match status" value="1"/>
</dbReference>
<organism evidence="5 6">
    <name type="scientific">Diversispora eburnea</name>
    <dbReference type="NCBI Taxonomy" id="1213867"/>
    <lineage>
        <taxon>Eukaryota</taxon>
        <taxon>Fungi</taxon>
        <taxon>Fungi incertae sedis</taxon>
        <taxon>Mucoromycota</taxon>
        <taxon>Glomeromycotina</taxon>
        <taxon>Glomeromycetes</taxon>
        <taxon>Diversisporales</taxon>
        <taxon>Diversisporaceae</taxon>
        <taxon>Diversispora</taxon>
    </lineage>
</organism>
<evidence type="ECO:0000313" key="5">
    <source>
        <dbReference type="EMBL" id="CAG8599279.1"/>
    </source>
</evidence>
<dbReference type="InterPro" id="IPR027417">
    <property type="entry name" value="P-loop_NTPase"/>
</dbReference>
<dbReference type="InterPro" id="IPR020476">
    <property type="entry name" value="Nudix_hydrolase"/>
</dbReference>
<keyword evidence="6" id="KW-1185">Reference proteome</keyword>
<evidence type="ECO:0000256" key="3">
    <source>
        <dbReference type="SAM" id="MobiDB-lite"/>
    </source>
</evidence>
<dbReference type="PRINTS" id="PR00502">
    <property type="entry name" value="NUDIXFAMILY"/>
</dbReference>
<reference evidence="5" key="1">
    <citation type="submission" date="2021-06" db="EMBL/GenBank/DDBJ databases">
        <authorList>
            <person name="Kallberg Y."/>
            <person name="Tangrot J."/>
            <person name="Rosling A."/>
        </authorList>
    </citation>
    <scope>NUCLEOTIDE SEQUENCE</scope>
    <source>
        <strain evidence="5">AZ414A</strain>
    </source>
</reference>
<dbReference type="Gene3D" id="3.90.79.10">
    <property type="entry name" value="Nucleoside Triphosphate Pyrophosphohydrolase"/>
    <property type="match status" value="1"/>
</dbReference>
<protein>
    <submittedName>
        <fullName evidence="5">6594_t:CDS:1</fullName>
    </submittedName>
</protein>
<comment type="cofactor">
    <cofactor evidence="1">
        <name>Mg(2+)</name>
        <dbReference type="ChEBI" id="CHEBI:18420"/>
    </cofactor>
</comment>
<gene>
    <name evidence="5" type="ORF">DEBURN_LOCUS9438</name>
</gene>
<dbReference type="SUPFAM" id="SSF55811">
    <property type="entry name" value="Nudix"/>
    <property type="match status" value="1"/>
</dbReference>
<dbReference type="CDD" id="cd02883">
    <property type="entry name" value="NUDIX_Hydrolase"/>
    <property type="match status" value="1"/>
</dbReference>
<accession>A0A9N9CEW0</accession>
<dbReference type="Proteomes" id="UP000789706">
    <property type="component" value="Unassembled WGS sequence"/>
</dbReference>
<comment type="caution">
    <text evidence="5">The sequence shown here is derived from an EMBL/GenBank/DDBJ whole genome shotgun (WGS) entry which is preliminary data.</text>
</comment>
<feature type="region of interest" description="Disordered" evidence="3">
    <location>
        <begin position="127"/>
        <end position="152"/>
    </location>
</feature>
<proteinExistence type="predicted"/>
<sequence>MKRKNIATIAKKSTTKKTQEKMEKGKGKKKITYAEVVKGRQINEEIKEQEEALTGIKTEGLKKISWSDEVEEKEVNELRRSKQIQQKRRKTRIGKEMNIPEILQEIFGYIPKKEQIFELRKYRNNKDKNNTHIHNGTRKMEKYPNGMDGRNNENKEKTIEEIRREIQGKPRKEKEKELRKEYPGKGLTWKEKRKRKQPHNGTTKIIVEQKEIIKRGRKRPRNHQKMEPDYRPKIEIFKKIIRKTGLGKDPEELYYAGWNPESMYNFETNKPTVQLRRELERIERMKNMEEITGLRNVEIKEWVTILLKHEEENEVYWISQRNNVWNPDHGLWQSPGGKIEGKEKPEEAAKRELYEETGLNKEVKYLTKMVREYWSSGSEGIRELRIIYIYTATGTPEKYEQQNGTPWQPERKQEILKKELIESLREGLEYEEKGPEKLPKIIHIDGACGVGKTTIIKKMKEEFEKQGIKTEIRDESFILKGRMNEILKGYYQAIQNKTEWADQLQQTEMNYADISIIEEKLKEKAPEKTKIKAYTEQI</sequence>